<gene>
    <name evidence="1" type="ORF">BpHYR1_016225</name>
</gene>
<evidence type="ECO:0000313" key="1">
    <source>
        <dbReference type="EMBL" id="RNA24710.1"/>
    </source>
</evidence>
<dbReference type="EMBL" id="REGN01003064">
    <property type="protein sequence ID" value="RNA24710.1"/>
    <property type="molecule type" value="Genomic_DNA"/>
</dbReference>
<dbReference type="AlphaFoldDB" id="A0A3M7RMR3"/>
<accession>A0A3M7RMR3</accession>
<comment type="caution">
    <text evidence="1">The sequence shown here is derived from an EMBL/GenBank/DDBJ whole genome shotgun (WGS) entry which is preliminary data.</text>
</comment>
<dbReference type="Proteomes" id="UP000276133">
    <property type="component" value="Unassembled WGS sequence"/>
</dbReference>
<keyword evidence="2" id="KW-1185">Reference proteome</keyword>
<evidence type="ECO:0000313" key="2">
    <source>
        <dbReference type="Proteomes" id="UP000276133"/>
    </source>
</evidence>
<name>A0A3M7RMR3_BRAPC</name>
<organism evidence="1 2">
    <name type="scientific">Brachionus plicatilis</name>
    <name type="common">Marine rotifer</name>
    <name type="synonym">Brachionus muelleri</name>
    <dbReference type="NCBI Taxonomy" id="10195"/>
    <lineage>
        <taxon>Eukaryota</taxon>
        <taxon>Metazoa</taxon>
        <taxon>Spiralia</taxon>
        <taxon>Gnathifera</taxon>
        <taxon>Rotifera</taxon>
        <taxon>Eurotatoria</taxon>
        <taxon>Monogononta</taxon>
        <taxon>Pseudotrocha</taxon>
        <taxon>Ploima</taxon>
        <taxon>Brachionidae</taxon>
        <taxon>Brachionus</taxon>
    </lineage>
</organism>
<sequence length="83" mass="9648">MIYYGKTKSNFIKQIMFNKSNDLNNSNFYLEINTIAKMKIYVTGSQLNGEIFNFDFLIAEDNELRNGEKKGILKLMINSKNLV</sequence>
<reference evidence="1 2" key="1">
    <citation type="journal article" date="2018" name="Sci. Rep.">
        <title>Genomic signatures of local adaptation to the degree of environmental predictability in rotifers.</title>
        <authorList>
            <person name="Franch-Gras L."/>
            <person name="Hahn C."/>
            <person name="Garcia-Roger E.M."/>
            <person name="Carmona M.J."/>
            <person name="Serra M."/>
            <person name="Gomez A."/>
        </authorList>
    </citation>
    <scope>NUCLEOTIDE SEQUENCE [LARGE SCALE GENOMIC DNA]</scope>
    <source>
        <strain evidence="1">HYR1</strain>
    </source>
</reference>
<proteinExistence type="predicted"/>
<protein>
    <submittedName>
        <fullName evidence="1">Uncharacterized protein</fullName>
    </submittedName>
</protein>